<dbReference type="InterPro" id="IPR036770">
    <property type="entry name" value="Ankyrin_rpt-contain_sf"/>
</dbReference>
<evidence type="ECO:0000256" key="4">
    <source>
        <dbReference type="SAM" id="MobiDB-lite"/>
    </source>
</evidence>
<feature type="region of interest" description="Disordered" evidence="4">
    <location>
        <begin position="185"/>
        <end position="213"/>
    </location>
</feature>
<feature type="compositionally biased region" description="Low complexity" evidence="4">
    <location>
        <begin position="1336"/>
        <end position="1350"/>
    </location>
</feature>
<feature type="compositionally biased region" description="Basic residues" evidence="4">
    <location>
        <begin position="1521"/>
        <end position="1535"/>
    </location>
</feature>
<dbReference type="SUPFAM" id="SSF54695">
    <property type="entry name" value="POZ domain"/>
    <property type="match status" value="1"/>
</dbReference>
<feature type="compositionally biased region" description="Basic and acidic residues" evidence="4">
    <location>
        <begin position="200"/>
        <end position="213"/>
    </location>
</feature>
<dbReference type="InterPro" id="IPR051625">
    <property type="entry name" value="Signaling_Regulatory_Domain"/>
</dbReference>
<feature type="region of interest" description="Disordered" evidence="4">
    <location>
        <begin position="1499"/>
        <end position="1546"/>
    </location>
</feature>
<organism evidence="6 7">
    <name type="scientific">Saxophila tyrrhenica</name>
    <dbReference type="NCBI Taxonomy" id="1690608"/>
    <lineage>
        <taxon>Eukaryota</taxon>
        <taxon>Fungi</taxon>
        <taxon>Dikarya</taxon>
        <taxon>Ascomycota</taxon>
        <taxon>Pezizomycotina</taxon>
        <taxon>Dothideomycetes</taxon>
        <taxon>Dothideomycetidae</taxon>
        <taxon>Mycosphaerellales</taxon>
        <taxon>Extremaceae</taxon>
        <taxon>Saxophila</taxon>
    </lineage>
</organism>
<dbReference type="PROSITE" id="PS50097">
    <property type="entry name" value="BTB"/>
    <property type="match status" value="1"/>
</dbReference>
<evidence type="ECO:0000256" key="1">
    <source>
        <dbReference type="ARBA" id="ARBA00022737"/>
    </source>
</evidence>
<dbReference type="SUPFAM" id="SSF48403">
    <property type="entry name" value="Ankyrin repeat"/>
    <property type="match status" value="1"/>
</dbReference>
<dbReference type="Gene3D" id="2.130.10.30">
    <property type="entry name" value="Regulator of chromosome condensation 1/beta-lactamase-inhibitor protein II"/>
    <property type="match status" value="1"/>
</dbReference>
<dbReference type="PANTHER" id="PTHR22872:SF2">
    <property type="entry name" value="INHIBITOR OF BRUTON TYROSINE KINASE"/>
    <property type="match status" value="1"/>
</dbReference>
<feature type="compositionally biased region" description="Basic and acidic residues" evidence="4">
    <location>
        <begin position="1500"/>
        <end position="1520"/>
    </location>
</feature>
<keyword evidence="7" id="KW-1185">Reference proteome</keyword>
<evidence type="ECO:0000259" key="5">
    <source>
        <dbReference type="PROSITE" id="PS50097"/>
    </source>
</evidence>
<evidence type="ECO:0000313" key="7">
    <source>
        <dbReference type="Proteomes" id="UP001337655"/>
    </source>
</evidence>
<dbReference type="InterPro" id="IPR009091">
    <property type="entry name" value="RCC1/BLIP-II"/>
</dbReference>
<dbReference type="PROSITE" id="PS50088">
    <property type="entry name" value="ANK_REPEAT"/>
    <property type="match status" value="1"/>
</dbReference>
<dbReference type="InterPro" id="IPR002110">
    <property type="entry name" value="Ankyrin_rpt"/>
</dbReference>
<comment type="caution">
    <text evidence="6">The sequence shown here is derived from an EMBL/GenBank/DDBJ whole genome shotgun (WGS) entry which is preliminary data.</text>
</comment>
<evidence type="ECO:0000256" key="2">
    <source>
        <dbReference type="PROSITE-ProRule" id="PRU00023"/>
    </source>
</evidence>
<proteinExistence type="predicted"/>
<feature type="compositionally biased region" description="Polar residues" evidence="4">
    <location>
        <begin position="1410"/>
        <end position="1423"/>
    </location>
</feature>
<feature type="compositionally biased region" description="Basic and acidic residues" evidence="4">
    <location>
        <begin position="1215"/>
        <end position="1225"/>
    </location>
</feature>
<evidence type="ECO:0000256" key="3">
    <source>
        <dbReference type="PROSITE-ProRule" id="PRU00235"/>
    </source>
</evidence>
<feature type="repeat" description="ANK" evidence="2">
    <location>
        <begin position="117"/>
        <end position="143"/>
    </location>
</feature>
<dbReference type="Proteomes" id="UP001337655">
    <property type="component" value="Unassembled WGS sequence"/>
</dbReference>
<sequence length="1546" mass="170017">MSSYLWKAYYENDVLGFQQHLLAAAANGRPYTAARGGQVIGSPAQIGSSPNVPAKARRQGQHGTPGGLSKADVNARDNTGQTLLHHVASWTDVEAVGFASALIDHPSVDLYVQDYENGWTALHRAFYFGNVTIARLVLERDASNAFGRTSGQTHQTVGLIKIKDKEGHGPLDLYAATIKDRTLRPDVTRRARSGSDASDDDRPGPDNDNEDGKVRIGFNNIKCDQLFNFGSNKNASLGFGDGGDRQFPERIHLRRPAHLIKRFYAEHLEEEERKWTRHDLTHRPKRVDLSDMWVEDIPWLPKSRPLTIQDVHMSKLHSAILTTDPESNLYMCGHGQGGRLGIGDEQTRFNYVCVESGALSGKRVATVALGLNHTLAISEEGEIFSWGNNGFGQLGYSLPKTASSDEDPVSTIPRQIFGPLKREIVAGVAASRIHSVAHTGSSLFTFGKNEGQLGIVDSDARSLEVQTTPRKVAASLFASNIAAVTAMDKATVCLLESHEVWVFANYGYAKVPFPLEGFTNYFLKQSFLVTTYDQEANRIVKVTCGGDTLCALSSRGEIYTLSISQRQDNQTSSSTTNPAKIRSAITPAQCIWSPKKNSMAARDVGVEADGSIILSTEEGSVWKRTKRATLKDATASATGDYKPKDYKFSRIPGLTRVLAVRTSAHGAYAALRKDCDVTKTQIVVENQSLWKDLFQLLSLRKPTTAKHEVDDEMDEETRHRFWQGHRKPDPVLMLKRAVLDSNDIEADFEDLADQHASDSSSNYDALIGTTTSKVKIPVHRFMLTARSRVLRRGFRNLCETSTFTTDVFKCEIAAGGETVIEFKGADILTIVNLVIYLYTDQLVDFWHFTRNIKKPLADRYRAIRGELMKVATKLELDKLEVAARQMVQPRACLNVDFEVAYADPAFFFDGDVVVQLEDEDVRVHSALVRSRCPFFEGLFMGHAGGRWLTGRTDDDITVDLKHVNWKTFSMVLRHIYADTGAEMFDDIVSVSLDDFLDTIMDVLSVANELMLDRLSQICQEVIGRFVDVRNVCGLLNAISPTSVHEFKDAALEYLCLSLESLLQGHHLNELDEDLLEELDNVVRENQLACMPFAKSGRAELLLHERHPELAGTIDQNRRAKIDAMALRARHVGLDTFSPGSVGDEVTSPLTQAKARQKSASLLTPASPKLKAKASTKDMMFAMDDEFDPASRSPEQSPSIRPMTKTRAQDAMATSSREDTWYDSRGRVMPSPKMGSQTASGPETPRSPQMPGRTPTSGAQPWRLTPLTAPKTDMKDIMAQAASTNRTSTLSQGLARSDSVDVPSPFSLPAPKMSQKDRKRLQHSQQSEGAVPQVESKPQPAATKTPAAWQPVGAQKPATLKEIMSGPSSSSPTNKPPAARAASTPQLTMRQTVANAKTSSQSGKPAIGPSGQPNIQHRSISESKQPATASPESTPPPQVTHHSNSKPIPQSIRHQPPPEPILGLSMSEIVAQQQLEKDVVKEAVAPRDLNDIQAEQEFEEWWSRESARVQEAEKKEAEGKGRAPKKGRHRGRKGGKGAKGEGGAAAG</sequence>
<dbReference type="SMART" id="SM00248">
    <property type="entry name" value="ANK"/>
    <property type="match status" value="2"/>
</dbReference>
<dbReference type="CDD" id="cd18186">
    <property type="entry name" value="BTB_POZ_ZBTB_KLHL-like"/>
    <property type="match status" value="1"/>
</dbReference>
<dbReference type="PROSITE" id="PS50012">
    <property type="entry name" value="RCC1_3"/>
    <property type="match status" value="2"/>
</dbReference>
<dbReference type="Pfam" id="PF00651">
    <property type="entry name" value="BTB"/>
    <property type="match status" value="1"/>
</dbReference>
<accession>A0AAV9P6E3</accession>
<dbReference type="Pfam" id="PF12796">
    <property type="entry name" value="Ank_2"/>
    <property type="match status" value="1"/>
</dbReference>
<feature type="region of interest" description="Disordered" evidence="4">
    <location>
        <begin position="42"/>
        <end position="74"/>
    </location>
</feature>
<dbReference type="InterPro" id="IPR011333">
    <property type="entry name" value="SKP1/BTB/POZ_sf"/>
</dbReference>
<feature type="region of interest" description="Disordered" evidence="4">
    <location>
        <begin position="1142"/>
        <end position="1172"/>
    </location>
</feature>
<feature type="repeat" description="RCC1" evidence="3">
    <location>
        <begin position="327"/>
        <end position="380"/>
    </location>
</feature>
<keyword evidence="2" id="KW-0040">ANK repeat</keyword>
<dbReference type="GeneID" id="89928893"/>
<protein>
    <recommendedName>
        <fullName evidence="5">BTB domain-containing protein</fullName>
    </recommendedName>
</protein>
<feature type="region of interest" description="Disordered" evidence="4">
    <location>
        <begin position="1186"/>
        <end position="1461"/>
    </location>
</feature>
<feature type="repeat" description="RCC1" evidence="3">
    <location>
        <begin position="381"/>
        <end position="441"/>
    </location>
</feature>
<feature type="compositionally biased region" description="Polar residues" evidence="4">
    <location>
        <begin position="1280"/>
        <end position="1293"/>
    </location>
</feature>
<keyword evidence="1" id="KW-0677">Repeat</keyword>
<dbReference type="Gene3D" id="1.25.40.20">
    <property type="entry name" value="Ankyrin repeat-containing domain"/>
    <property type="match status" value="1"/>
</dbReference>
<dbReference type="InterPro" id="IPR000210">
    <property type="entry name" value="BTB/POZ_dom"/>
</dbReference>
<dbReference type="PROSITE" id="PS50297">
    <property type="entry name" value="ANK_REP_REGION"/>
    <property type="match status" value="1"/>
</dbReference>
<dbReference type="PANTHER" id="PTHR22872">
    <property type="entry name" value="BTK-BINDING PROTEIN-RELATED"/>
    <property type="match status" value="1"/>
</dbReference>
<dbReference type="SUPFAM" id="SSF50985">
    <property type="entry name" value="RCC1/BLIP-II"/>
    <property type="match status" value="1"/>
</dbReference>
<feature type="domain" description="BTB" evidence="5">
    <location>
        <begin position="910"/>
        <end position="978"/>
    </location>
</feature>
<dbReference type="RefSeq" id="XP_064656636.1">
    <property type="nucleotide sequence ID" value="XM_064804794.1"/>
</dbReference>
<feature type="compositionally biased region" description="Polar residues" evidence="4">
    <location>
        <begin position="1382"/>
        <end position="1402"/>
    </location>
</feature>
<name>A0AAV9P6E3_9PEZI</name>
<gene>
    <name evidence="6" type="ORF">LTR77_007557</name>
</gene>
<dbReference type="EMBL" id="JAVRRT010000012">
    <property type="protein sequence ID" value="KAK5166828.1"/>
    <property type="molecule type" value="Genomic_DNA"/>
</dbReference>
<dbReference type="Pfam" id="PF13540">
    <property type="entry name" value="RCC1_2"/>
    <property type="match status" value="1"/>
</dbReference>
<dbReference type="Gene3D" id="3.30.710.10">
    <property type="entry name" value="Potassium Channel Kv1.1, Chain A"/>
    <property type="match status" value="2"/>
</dbReference>
<evidence type="ECO:0000313" key="6">
    <source>
        <dbReference type="EMBL" id="KAK5166828.1"/>
    </source>
</evidence>
<reference evidence="6 7" key="1">
    <citation type="submission" date="2023-08" db="EMBL/GenBank/DDBJ databases">
        <title>Black Yeasts Isolated from many extreme environments.</title>
        <authorList>
            <person name="Coleine C."/>
            <person name="Stajich J.E."/>
            <person name="Selbmann L."/>
        </authorList>
    </citation>
    <scope>NUCLEOTIDE SEQUENCE [LARGE SCALE GENOMIC DNA]</scope>
    <source>
        <strain evidence="6 7">CCFEE 5935</strain>
    </source>
</reference>
<dbReference type="InterPro" id="IPR000408">
    <property type="entry name" value="Reg_chr_condens"/>
</dbReference>
<dbReference type="SMART" id="SM00225">
    <property type="entry name" value="BTB"/>
    <property type="match status" value="1"/>
</dbReference>